<accession>A0AAJ4XEH1</accession>
<name>A0AAJ4XEH1_9SPHI</name>
<dbReference type="Proteomes" id="UP000215355">
    <property type="component" value="Chromosome 1"/>
</dbReference>
<evidence type="ECO:0000313" key="1">
    <source>
        <dbReference type="EMBL" id="SNV52276.1"/>
    </source>
</evidence>
<proteinExistence type="predicted"/>
<evidence type="ECO:0000313" key="2">
    <source>
        <dbReference type="Proteomes" id="UP000215355"/>
    </source>
</evidence>
<dbReference type="EMBL" id="LT906468">
    <property type="protein sequence ID" value="SNV52276.1"/>
    <property type="molecule type" value="Genomic_DNA"/>
</dbReference>
<sequence>MRKVAPGVIRSVYPFDYNKNNPMEGFNEWSEYIRIQNLQNSINSPRCFLITIDTEQLARVLEVKQMDNLIIQANQLINK</sequence>
<reference evidence="1 2" key="1">
    <citation type="submission" date="2017-06" db="EMBL/GenBank/DDBJ databases">
        <authorList>
            <consortium name="Pathogen Informatics"/>
        </authorList>
    </citation>
    <scope>NUCLEOTIDE SEQUENCE [LARGE SCALE GENOMIC DNA]</scope>
    <source>
        <strain evidence="1 2">NCTC12149</strain>
    </source>
</reference>
<dbReference type="KEGG" id="smiz:4412673_02651"/>
<dbReference type="RefSeq" id="WP_093097571.1">
    <property type="nucleotide sequence ID" value="NZ_FNGK01000001.1"/>
</dbReference>
<organism evidence="1 2">
    <name type="scientific">Sphingobacterium mizutaii</name>
    <dbReference type="NCBI Taxonomy" id="1010"/>
    <lineage>
        <taxon>Bacteria</taxon>
        <taxon>Pseudomonadati</taxon>
        <taxon>Bacteroidota</taxon>
        <taxon>Sphingobacteriia</taxon>
        <taxon>Sphingobacteriales</taxon>
        <taxon>Sphingobacteriaceae</taxon>
        <taxon>Sphingobacterium</taxon>
    </lineage>
</organism>
<dbReference type="AlphaFoldDB" id="A0AAJ4XEH1"/>
<gene>
    <name evidence="1" type="ORF">SAMEA4412673_02651</name>
</gene>
<protein>
    <submittedName>
        <fullName evidence="1">Uncharacterized protein</fullName>
    </submittedName>
</protein>